<evidence type="ECO:0000259" key="1">
    <source>
        <dbReference type="Pfam" id="PF13744"/>
    </source>
</evidence>
<dbReference type="SUPFAM" id="SSF47413">
    <property type="entry name" value="lambda repressor-like DNA-binding domains"/>
    <property type="match status" value="1"/>
</dbReference>
<sequence>MVRIKKQIKGFQFPPLEEMERITKQTSVSNRRTNIGLVPNATPADRTKYELCKHVVRYRRQNKLSEEELTKQLGITQTKLEYILFCHIDKLTAEELINYVNKLHFPFEIKIVSGHDHQKNATKTY</sequence>
<evidence type="ECO:0000313" key="2">
    <source>
        <dbReference type="EMBL" id="RIA83267.1"/>
    </source>
</evidence>
<dbReference type="InterPro" id="IPR039554">
    <property type="entry name" value="HigA2-like_HTH"/>
</dbReference>
<dbReference type="InterPro" id="IPR010982">
    <property type="entry name" value="Lambda_DNA-bd_dom_sf"/>
</dbReference>
<feature type="domain" description="HigA2-like helix-turn-helix" evidence="1">
    <location>
        <begin position="47"/>
        <end position="111"/>
    </location>
</feature>
<proteinExistence type="predicted"/>
<organism evidence="2 3">
    <name type="scientific">Glomus cerebriforme</name>
    <dbReference type="NCBI Taxonomy" id="658196"/>
    <lineage>
        <taxon>Eukaryota</taxon>
        <taxon>Fungi</taxon>
        <taxon>Fungi incertae sedis</taxon>
        <taxon>Mucoromycota</taxon>
        <taxon>Glomeromycotina</taxon>
        <taxon>Glomeromycetes</taxon>
        <taxon>Glomerales</taxon>
        <taxon>Glomeraceae</taxon>
        <taxon>Glomus</taxon>
    </lineage>
</organism>
<name>A0A397SH26_9GLOM</name>
<dbReference type="Proteomes" id="UP000265703">
    <property type="component" value="Unassembled WGS sequence"/>
</dbReference>
<keyword evidence="3" id="KW-1185">Reference proteome</keyword>
<dbReference type="Gene3D" id="1.10.260.40">
    <property type="entry name" value="lambda repressor-like DNA-binding domains"/>
    <property type="match status" value="1"/>
</dbReference>
<dbReference type="EMBL" id="QKYT01000586">
    <property type="protein sequence ID" value="RIA83267.1"/>
    <property type="molecule type" value="Genomic_DNA"/>
</dbReference>
<comment type="caution">
    <text evidence="2">The sequence shown here is derived from an EMBL/GenBank/DDBJ whole genome shotgun (WGS) entry which is preliminary data.</text>
</comment>
<dbReference type="Pfam" id="PF13744">
    <property type="entry name" value="HTH_37"/>
    <property type="match status" value="1"/>
</dbReference>
<evidence type="ECO:0000313" key="3">
    <source>
        <dbReference type="Proteomes" id="UP000265703"/>
    </source>
</evidence>
<dbReference type="OrthoDB" id="2437158at2759"/>
<protein>
    <recommendedName>
        <fullName evidence="1">HigA2-like helix-turn-helix domain-containing protein</fullName>
    </recommendedName>
</protein>
<gene>
    <name evidence="2" type="ORF">C1645_861117</name>
</gene>
<reference evidence="2 3" key="1">
    <citation type="submission" date="2018-06" db="EMBL/GenBank/DDBJ databases">
        <title>Comparative genomics reveals the genomic features of Rhizophagus irregularis, R. cerebriforme, R. diaphanum and Gigaspora rosea, and their symbiotic lifestyle signature.</title>
        <authorList>
            <person name="Morin E."/>
            <person name="San Clemente H."/>
            <person name="Chen E.C.H."/>
            <person name="De La Providencia I."/>
            <person name="Hainaut M."/>
            <person name="Kuo A."/>
            <person name="Kohler A."/>
            <person name="Murat C."/>
            <person name="Tang N."/>
            <person name="Roy S."/>
            <person name="Loubradou J."/>
            <person name="Henrissat B."/>
            <person name="Grigoriev I.V."/>
            <person name="Corradi N."/>
            <person name="Roux C."/>
            <person name="Martin F.M."/>
        </authorList>
    </citation>
    <scope>NUCLEOTIDE SEQUENCE [LARGE SCALE GENOMIC DNA]</scope>
    <source>
        <strain evidence="2 3">DAOM 227022</strain>
    </source>
</reference>
<dbReference type="AlphaFoldDB" id="A0A397SH26"/>
<accession>A0A397SH26</accession>
<dbReference type="GO" id="GO:0003677">
    <property type="term" value="F:DNA binding"/>
    <property type="evidence" value="ECO:0007669"/>
    <property type="project" value="InterPro"/>
</dbReference>